<protein>
    <submittedName>
        <fullName evidence="2">Uncharacterized protein</fullName>
    </submittedName>
</protein>
<dbReference type="Proteomes" id="UP000295497">
    <property type="component" value="Chromosome"/>
</dbReference>
<organism evidence="2 3">
    <name type="scientific">Sorangium cellulosum</name>
    <name type="common">Polyangium cellulosum</name>
    <dbReference type="NCBI Taxonomy" id="56"/>
    <lineage>
        <taxon>Bacteria</taxon>
        <taxon>Pseudomonadati</taxon>
        <taxon>Myxococcota</taxon>
        <taxon>Polyangia</taxon>
        <taxon>Polyangiales</taxon>
        <taxon>Polyangiaceae</taxon>
        <taxon>Sorangium</taxon>
    </lineage>
</organism>
<gene>
    <name evidence="2" type="ORF">SOCE836_078730</name>
</gene>
<accession>A0A4P2QZD1</accession>
<dbReference type="RefSeq" id="WP_237245704.1">
    <property type="nucleotide sequence ID" value="NZ_CP012672.1"/>
</dbReference>
<name>A0A4P2QZD1_SORCE</name>
<evidence type="ECO:0000313" key="3">
    <source>
        <dbReference type="Proteomes" id="UP000295497"/>
    </source>
</evidence>
<dbReference type="AlphaFoldDB" id="A0A4P2QZD1"/>
<dbReference type="EMBL" id="CP012672">
    <property type="protein sequence ID" value="AUX35676.1"/>
    <property type="molecule type" value="Genomic_DNA"/>
</dbReference>
<reference evidence="2 3" key="1">
    <citation type="submission" date="2015-09" db="EMBL/GenBank/DDBJ databases">
        <title>Sorangium comparison.</title>
        <authorList>
            <person name="Zaburannyi N."/>
            <person name="Bunk B."/>
            <person name="Overmann J."/>
            <person name="Mueller R."/>
        </authorList>
    </citation>
    <scope>NUCLEOTIDE SEQUENCE [LARGE SCALE GENOMIC DNA]</scope>
    <source>
        <strain evidence="2 3">So ce836</strain>
    </source>
</reference>
<sequence length="75" mass="8125">MAASEIGEASRVTQSQGSPTEAHDVLAVLEARRLEVPADVRERILVSTDLAELDRWLRKAAVVIDARELLATNGS</sequence>
<evidence type="ECO:0000256" key="1">
    <source>
        <dbReference type="SAM" id="MobiDB-lite"/>
    </source>
</evidence>
<evidence type="ECO:0000313" key="2">
    <source>
        <dbReference type="EMBL" id="AUX35676.1"/>
    </source>
</evidence>
<feature type="region of interest" description="Disordered" evidence="1">
    <location>
        <begin position="1"/>
        <end position="20"/>
    </location>
</feature>
<proteinExistence type="predicted"/>